<evidence type="ECO:0000256" key="2">
    <source>
        <dbReference type="SAM" id="MobiDB-lite"/>
    </source>
</evidence>
<gene>
    <name evidence="4" type="ORF">M0813_14309</name>
</gene>
<comment type="similarity">
    <text evidence="1">Belongs to the KXD1 family.</text>
</comment>
<dbReference type="InterPro" id="IPR019371">
    <property type="entry name" value="KxDL_dom"/>
</dbReference>
<sequence length="173" mass="20607">MSNQETKNTIETETQTTKKEEKKEEEFTTIPLEKTEQKEETEQQDEKETKTTEKKEKTKKKSTETQQTKLVQTIQNMIEKEDLKKIMTFQKHSFNNVKDTNEALTKFNKFSSEEFSELKNNFVYYAKTLVQMKKDLSYCYKKIGNMKKKIQDEYQITPSLIRSTLENKKTNIN</sequence>
<accession>A0ABQ8Z5T0</accession>
<comment type="caution">
    <text evidence="4">The sequence shown here is derived from an EMBL/GenBank/DDBJ whole genome shotgun (WGS) entry which is preliminary data.</text>
</comment>
<evidence type="ECO:0000313" key="4">
    <source>
        <dbReference type="EMBL" id="KAJ6252161.1"/>
    </source>
</evidence>
<evidence type="ECO:0000259" key="3">
    <source>
        <dbReference type="Pfam" id="PF10241"/>
    </source>
</evidence>
<feature type="compositionally biased region" description="Basic and acidic residues" evidence="2">
    <location>
        <begin position="16"/>
        <end position="26"/>
    </location>
</feature>
<evidence type="ECO:0000313" key="5">
    <source>
        <dbReference type="Proteomes" id="UP001150062"/>
    </source>
</evidence>
<dbReference type="InterPro" id="IPR039843">
    <property type="entry name" value="KXD1-like"/>
</dbReference>
<feature type="compositionally biased region" description="Low complexity" evidence="2">
    <location>
        <begin position="1"/>
        <end position="15"/>
    </location>
</feature>
<proteinExistence type="inferred from homology"/>
<keyword evidence="5" id="KW-1185">Reference proteome</keyword>
<dbReference type="Proteomes" id="UP001150062">
    <property type="component" value="Unassembled WGS sequence"/>
</dbReference>
<protein>
    <recommendedName>
        <fullName evidence="3">KxDL domain-containing protein</fullName>
    </recommendedName>
</protein>
<feature type="region of interest" description="Disordered" evidence="2">
    <location>
        <begin position="1"/>
        <end position="66"/>
    </location>
</feature>
<feature type="domain" description="KxDL" evidence="3">
    <location>
        <begin position="74"/>
        <end position="154"/>
    </location>
</feature>
<name>A0ABQ8Z5T0_9EUKA</name>
<reference evidence="4" key="1">
    <citation type="submission" date="2022-08" db="EMBL/GenBank/DDBJ databases">
        <title>Novel sulfate-reducing endosymbionts in the free-living metamonad Anaeramoeba.</title>
        <authorList>
            <person name="Jerlstrom-Hultqvist J."/>
            <person name="Cepicka I."/>
            <person name="Gallot-Lavallee L."/>
            <person name="Salas-Leiva D."/>
            <person name="Curtis B.A."/>
            <person name="Zahonova K."/>
            <person name="Pipaliya S."/>
            <person name="Dacks J."/>
            <person name="Roger A.J."/>
        </authorList>
    </citation>
    <scope>NUCLEOTIDE SEQUENCE</scope>
    <source>
        <strain evidence="4">Schooner1</strain>
    </source>
</reference>
<dbReference type="Pfam" id="PF10241">
    <property type="entry name" value="KxDL"/>
    <property type="match status" value="1"/>
</dbReference>
<dbReference type="EMBL" id="JAOAOG010000047">
    <property type="protein sequence ID" value="KAJ6252161.1"/>
    <property type="molecule type" value="Genomic_DNA"/>
</dbReference>
<evidence type="ECO:0000256" key="1">
    <source>
        <dbReference type="ARBA" id="ARBA00005913"/>
    </source>
</evidence>
<feature type="compositionally biased region" description="Basic and acidic residues" evidence="2">
    <location>
        <begin position="33"/>
        <end position="56"/>
    </location>
</feature>
<organism evidence="4 5">
    <name type="scientific">Anaeramoeba flamelloides</name>
    <dbReference type="NCBI Taxonomy" id="1746091"/>
    <lineage>
        <taxon>Eukaryota</taxon>
        <taxon>Metamonada</taxon>
        <taxon>Anaeramoebidae</taxon>
        <taxon>Anaeramoeba</taxon>
    </lineage>
</organism>
<dbReference type="PANTHER" id="PTHR13511">
    <property type="entry name" value="KXDL MOTIF-CONTAINING PROTEIN 1"/>
    <property type="match status" value="1"/>
</dbReference>
<dbReference type="PANTHER" id="PTHR13511:SF0">
    <property type="entry name" value="KXDL MOTIF-CONTAINING PROTEIN 1"/>
    <property type="match status" value="1"/>
</dbReference>